<sequence>MTSTLNVSGRPAAWTLDQPTFSPQVEVAVNSCDLHSSEFNSTGFTASDFTSSVFQQVSESVAEKNILSLPNDPVSSDTGMAHSIVKIEARFANKLTGDSIWKIGTGLQISPDLVVAGSETVYDAEYQLGAATQVKCYFGYRGRGTSDIQARYGQRVVFSAEWTEGFERRSRDIAFIHVAQPLARVTSAPEPVPQEEPVAPAPVSVTHCTNCTGHEAPTPAPEPEPKPEVGAEVVQPDIPEPTCVEPVIEEPAVPEPAIEEPIIQEPIIQEPVIEEPELEIPAPAVDSDCGYVDVEAPDTEEIEPFYETLKTVSQIDTKTLDIESSLIDDVGQFVSVAAGSLVSYVVGAETISSGKEAKLPGVPERALLAEASLQAVLAIEQSDELDEIIATMKGNWTANAPQVDQISELLAPYLAEAAKYIIEYHQEDDIAQISGAKPLKRRNLGIRQFSSNDITKNFVKGLFEPTLPLAGREEGFASLGPALRSAVSAVQQIVCEAGKTAVDVQVPKLLKKYQGTTASAGDVQATRVLVQRAIMADAAYQAISALSMEKLQVIKVIPLDDEAPHDETLFDSIKRIMQKDGPVCLHDAKQAVHKFIPLLLDSPAIAPKPVAAPAKPVGNKFALRDFLSSKKGSVKTL</sequence>
<comment type="caution">
    <text evidence="2">The sequence shown here is derived from an EMBL/GenBank/DDBJ whole genome shotgun (WGS) entry which is preliminary data.</text>
</comment>
<gene>
    <name evidence="2" type="ORF">KAF25_006838</name>
</gene>
<protein>
    <submittedName>
        <fullName evidence="2">Uncharacterized protein</fullName>
    </submittedName>
</protein>
<reference evidence="2" key="1">
    <citation type="submission" date="2021-04" db="EMBL/GenBank/DDBJ databases">
        <title>Draft genome of Fusarium avenaceum strain F156N33, isolated from an atmospheric sample in Virginia.</title>
        <authorList>
            <person name="Yang S."/>
            <person name="Vinatzer B.A."/>
            <person name="Coleman J."/>
        </authorList>
    </citation>
    <scope>NUCLEOTIDE SEQUENCE</scope>
    <source>
        <strain evidence="2">F156N33</strain>
    </source>
</reference>
<evidence type="ECO:0000313" key="2">
    <source>
        <dbReference type="EMBL" id="KAG5655335.1"/>
    </source>
</evidence>
<dbReference type="Proteomes" id="UP000782241">
    <property type="component" value="Unassembled WGS sequence"/>
</dbReference>
<name>A0A9P7KNY0_9HYPO</name>
<feature type="region of interest" description="Disordered" evidence="1">
    <location>
        <begin position="204"/>
        <end position="231"/>
    </location>
</feature>
<organism evidence="2 3">
    <name type="scientific">Fusarium avenaceum</name>
    <dbReference type="NCBI Taxonomy" id="40199"/>
    <lineage>
        <taxon>Eukaryota</taxon>
        <taxon>Fungi</taxon>
        <taxon>Dikarya</taxon>
        <taxon>Ascomycota</taxon>
        <taxon>Pezizomycotina</taxon>
        <taxon>Sordariomycetes</taxon>
        <taxon>Hypocreomycetidae</taxon>
        <taxon>Hypocreales</taxon>
        <taxon>Nectriaceae</taxon>
        <taxon>Fusarium</taxon>
        <taxon>Fusarium tricinctum species complex</taxon>
    </lineage>
</organism>
<dbReference type="AlphaFoldDB" id="A0A9P7KNY0"/>
<evidence type="ECO:0000313" key="3">
    <source>
        <dbReference type="Proteomes" id="UP000782241"/>
    </source>
</evidence>
<accession>A0A9P7KNY0</accession>
<proteinExistence type="predicted"/>
<dbReference type="EMBL" id="JAGPUO010000030">
    <property type="protein sequence ID" value="KAG5655335.1"/>
    <property type="molecule type" value="Genomic_DNA"/>
</dbReference>
<keyword evidence="3" id="KW-1185">Reference proteome</keyword>
<evidence type="ECO:0000256" key="1">
    <source>
        <dbReference type="SAM" id="MobiDB-lite"/>
    </source>
</evidence>